<dbReference type="Pfam" id="PF01969">
    <property type="entry name" value="Ni_insertion"/>
    <property type="match status" value="1"/>
</dbReference>
<organism evidence="3">
    <name type="scientific">Candidatus Methanophaga sp. ANME-1 ERB7</name>
    <dbReference type="NCBI Taxonomy" id="2759913"/>
    <lineage>
        <taxon>Archaea</taxon>
        <taxon>Methanobacteriati</taxon>
        <taxon>Methanobacteriota</taxon>
        <taxon>Stenosarchaea group</taxon>
        <taxon>Methanomicrobia</taxon>
        <taxon>Candidatus Methanophagales</taxon>
        <taxon>Candidatus Methanophagaceae</taxon>
        <taxon>Candidatus Methanophaga</taxon>
    </lineage>
</organism>
<gene>
    <name evidence="3" type="primary">larC</name>
    <name evidence="3" type="ORF">HGIILDEE_00009</name>
</gene>
<dbReference type="Gene3D" id="3.30.70.1380">
    <property type="entry name" value="Transcriptional regulatory protein pf0864 domain like"/>
    <property type="match status" value="1"/>
</dbReference>
<evidence type="ECO:0000256" key="1">
    <source>
        <dbReference type="ARBA" id="ARBA00022596"/>
    </source>
</evidence>
<protein>
    <recommendedName>
        <fullName evidence="2">Putative nickel insertion protein</fullName>
    </recommendedName>
</protein>
<reference evidence="3" key="1">
    <citation type="submission" date="2020-06" db="EMBL/GenBank/DDBJ databases">
        <title>Unique genomic features of the anaerobic methanotrophic archaea.</title>
        <authorList>
            <person name="Chadwick G.L."/>
            <person name="Skennerton C.T."/>
            <person name="Laso-Perez R."/>
            <person name="Leu A.O."/>
            <person name="Speth D.R."/>
            <person name="Yu H."/>
            <person name="Morgan-Lang C."/>
            <person name="Hatzenpichler R."/>
            <person name="Goudeau D."/>
            <person name="Malmstrom R."/>
            <person name="Brazelton W.J."/>
            <person name="Woyke T."/>
            <person name="Hallam S.J."/>
            <person name="Tyson G.W."/>
            <person name="Wegener G."/>
            <person name="Boetius A."/>
            <person name="Orphan V."/>
        </authorList>
    </citation>
    <scope>NUCLEOTIDE SEQUENCE</scope>
</reference>
<sequence>MKLLVFEPFSGASGDMIIGSLLDLGIDESKIEDAISVFDLRQEVKEVEKRGIKAKKVQFVSNKRGAKERSVKSYEEIVRMIANSGLRREIIDNSLSIFEKVADAESKVHGKPKQRLIFHELGAMDTIGDLVGSSTAFLDIQVDCVISTPISVGNGFVETEHGQLPVPAPATVEILKKTPLLYQTGPFASVSELLTPTGAAIFAHFVHRSLPFLPPLRVEETGYGAGSRDLPMPNVLRTSLCEADAYLLKDEVEVLETNVDNVTGEVLGNLIEVLMADGAKDVAIVPAQMKKGRSGNIIRVITAPQDISRIAHRIMAETGSLGVRVMQVRHRFIANREQKKVKVRIKGVVREIGVKIGRTANGDLLNVAAEFEDAKRVARELSVPLKDVMIIVEEEARKKLLG</sequence>
<keyword evidence="2 3" id="KW-0456">Lyase</keyword>
<name>A0A7G9Z8Y6_9EURY</name>
<dbReference type="HAMAP" id="MF_01074">
    <property type="entry name" value="LarC"/>
    <property type="match status" value="1"/>
</dbReference>
<dbReference type="InterPro" id="IPR002822">
    <property type="entry name" value="Ni_insertion"/>
</dbReference>
<dbReference type="GO" id="GO:0016151">
    <property type="term" value="F:nickel cation binding"/>
    <property type="evidence" value="ECO:0007669"/>
    <property type="project" value="UniProtKB-UniRule"/>
</dbReference>
<comment type="similarity">
    <text evidence="2">Belongs to the LarC family.</text>
</comment>
<dbReference type="PANTHER" id="PTHR36566">
    <property type="entry name" value="NICKEL INSERTION PROTEIN-RELATED"/>
    <property type="match status" value="1"/>
</dbReference>
<dbReference type="NCBIfam" id="TIGR00299">
    <property type="entry name" value="nickel pincer cofactor biosynthesis protein LarC"/>
    <property type="match status" value="1"/>
</dbReference>
<accession>A0A7G9Z8Y6</accession>
<dbReference type="GO" id="GO:0016829">
    <property type="term" value="F:lyase activity"/>
    <property type="evidence" value="ECO:0007669"/>
    <property type="project" value="UniProtKB-UniRule"/>
</dbReference>
<dbReference type="EMBL" id="MT631666">
    <property type="protein sequence ID" value="QNO56720.1"/>
    <property type="molecule type" value="Genomic_DNA"/>
</dbReference>
<proteinExistence type="inferred from homology"/>
<dbReference type="PANTHER" id="PTHR36566:SF1">
    <property type="entry name" value="PYRIDINIUM-3,5-BISTHIOCARBOXYLIC ACID MONONUCLEOTIDE NICKEL INSERTION PROTEIN"/>
    <property type="match status" value="1"/>
</dbReference>
<dbReference type="Gene3D" id="3.10.20.300">
    <property type="entry name" value="mk0293 like domain"/>
    <property type="match status" value="1"/>
</dbReference>
<keyword evidence="1 2" id="KW-0533">Nickel</keyword>
<evidence type="ECO:0000313" key="3">
    <source>
        <dbReference type="EMBL" id="QNO56720.1"/>
    </source>
</evidence>
<evidence type="ECO:0000256" key="2">
    <source>
        <dbReference type="HAMAP-Rule" id="MF_01074"/>
    </source>
</evidence>
<dbReference type="AlphaFoldDB" id="A0A7G9Z8Y6"/>